<keyword evidence="4 7" id="KW-0808">Transferase</keyword>
<dbReference type="EMBL" id="JASDDK010000010">
    <property type="protein sequence ID" value="MDN3494144.1"/>
    <property type="molecule type" value="Genomic_DNA"/>
</dbReference>
<evidence type="ECO:0000256" key="5">
    <source>
        <dbReference type="ARBA" id="ARBA00031445"/>
    </source>
</evidence>
<accession>A0ABT7ZYS8</accession>
<comment type="function">
    <text evidence="7">Involved in lipopolysaccharide (LPS) biosynthesis. Catalyzes the transfer of 3-deoxy-D-manno-octulosonate (Kdo) residue(s) from CMP-Kdo to lipid IV(A), the tetraacyldisaccharide-1,4'-bisphosphate precursor of lipid A.</text>
</comment>
<dbReference type="RefSeq" id="WP_290207843.1">
    <property type="nucleotide sequence ID" value="NZ_JASDDK010000010.1"/>
</dbReference>
<gene>
    <name evidence="9" type="ORF">QMA06_15585</name>
</gene>
<dbReference type="Gene3D" id="3.40.50.2000">
    <property type="entry name" value="Glycogen Phosphorylase B"/>
    <property type="match status" value="1"/>
</dbReference>
<comment type="subcellular location">
    <subcellularLocation>
        <location evidence="7">Cell membrane</location>
    </subcellularLocation>
</comment>
<dbReference type="PANTHER" id="PTHR42755:SF1">
    <property type="entry name" value="3-DEOXY-D-MANNO-OCTULOSONIC ACID TRANSFERASE, MITOCHONDRIAL-RELATED"/>
    <property type="match status" value="1"/>
</dbReference>
<comment type="caution">
    <text evidence="9">The sequence shown here is derived from an EMBL/GenBank/DDBJ whole genome shotgun (WGS) entry which is preliminary data.</text>
</comment>
<sequence>MKVLYFIGIYIAKFVIEILALFNSKLNQGVRGRKDTFHKLENSIKPQDHTFWFHCASLGEYEQGLPVFEALKAKHPDFKVILTFFSPSGFEVRKNAKIADIVVYLPWDTKANAKQFLDIVNPDYTLFVKYEIWPNFLHEMKKRNLKAILISAVFRKDQTFFKWYGGYMRSALFSFNHIFTQDENSKRLLEGIGYNSVSMSGDTRFDRVSNQLKRNNAVSFIEAFKQEQLCVIFGSTWPDDDKLYLNFINNNENSNLKFVIAPHNIKSSYITSLKSQLQLKTICYSELTGNENLAEYKVFILDTIGYLSKVYSYADIAYVGGGAGRTGLHNILEPAVFGIPILIGKNYNQFPEAKALIKLGGVTSLESSSAFNSTLDALITDNVLRTSQGDITKSYIAKNRGAVVKVMDYLNM</sequence>
<protein>
    <recommendedName>
        <fullName evidence="3 7">3-deoxy-D-manno-octulosonic acid transferase</fullName>
        <shortName evidence="7">Kdo transferase</shortName>
        <ecNumber evidence="2 7">2.4.99.12</ecNumber>
    </recommendedName>
    <alternativeName>
        <fullName evidence="5 7">Lipid IV(A) 3-deoxy-D-manno-octulosonic acid transferase</fullName>
    </alternativeName>
</protein>
<dbReference type="Pfam" id="PF04413">
    <property type="entry name" value="Glycos_transf_N"/>
    <property type="match status" value="1"/>
</dbReference>
<comment type="pathway">
    <text evidence="1 7">Bacterial outer membrane biogenesis; LPS core biosynthesis.</text>
</comment>
<dbReference type="InterPro" id="IPR038107">
    <property type="entry name" value="Glycos_transf_N_sf"/>
</dbReference>
<evidence type="ECO:0000256" key="2">
    <source>
        <dbReference type="ARBA" id="ARBA00012621"/>
    </source>
</evidence>
<evidence type="ECO:0000256" key="3">
    <source>
        <dbReference type="ARBA" id="ARBA00019077"/>
    </source>
</evidence>
<evidence type="ECO:0000256" key="1">
    <source>
        <dbReference type="ARBA" id="ARBA00004713"/>
    </source>
</evidence>
<dbReference type="InterPro" id="IPR039901">
    <property type="entry name" value="Kdotransferase"/>
</dbReference>
<keyword evidence="7" id="KW-0472">Membrane</keyword>
<evidence type="ECO:0000313" key="9">
    <source>
        <dbReference type="EMBL" id="MDN3494144.1"/>
    </source>
</evidence>
<dbReference type="PANTHER" id="PTHR42755">
    <property type="entry name" value="3-DEOXY-MANNO-OCTULOSONATE CYTIDYLYLTRANSFERASE"/>
    <property type="match status" value="1"/>
</dbReference>
<evidence type="ECO:0000256" key="4">
    <source>
        <dbReference type="ARBA" id="ARBA00022679"/>
    </source>
</evidence>
<comment type="catalytic activity">
    <reaction evidence="6 7">
        <text>lipid IVA (E. coli) + CMP-3-deoxy-beta-D-manno-octulosonate = alpha-Kdo-(2-&gt;6)-lipid IVA (E. coli) + CMP + H(+)</text>
        <dbReference type="Rhea" id="RHEA:28066"/>
        <dbReference type="ChEBI" id="CHEBI:15378"/>
        <dbReference type="ChEBI" id="CHEBI:58603"/>
        <dbReference type="ChEBI" id="CHEBI:60364"/>
        <dbReference type="ChEBI" id="CHEBI:60377"/>
        <dbReference type="ChEBI" id="CHEBI:85987"/>
        <dbReference type="EC" id="2.4.99.12"/>
    </reaction>
</comment>
<keyword evidence="7" id="KW-1003">Cell membrane</keyword>
<dbReference type="Gene3D" id="3.40.50.11720">
    <property type="entry name" value="3-Deoxy-D-manno-octulosonic-acid transferase, N-terminal domain"/>
    <property type="match status" value="1"/>
</dbReference>
<comment type="similarity">
    <text evidence="7">Belongs to the glycosyltransferase group 1 family.</text>
</comment>
<dbReference type="InterPro" id="IPR007507">
    <property type="entry name" value="Glycos_transf_N"/>
</dbReference>
<dbReference type="SUPFAM" id="SSF53756">
    <property type="entry name" value="UDP-Glycosyltransferase/glycogen phosphorylase"/>
    <property type="match status" value="1"/>
</dbReference>
<dbReference type="EC" id="2.4.99.12" evidence="2 7"/>
<keyword evidence="7" id="KW-0448">Lipopolysaccharide biosynthesis</keyword>
<evidence type="ECO:0000313" key="10">
    <source>
        <dbReference type="Proteomes" id="UP001231197"/>
    </source>
</evidence>
<evidence type="ECO:0000256" key="6">
    <source>
        <dbReference type="ARBA" id="ARBA00049183"/>
    </source>
</evidence>
<name>A0ABT7ZYS8_9FLAO</name>
<dbReference type="Proteomes" id="UP001231197">
    <property type="component" value="Unassembled WGS sequence"/>
</dbReference>
<proteinExistence type="inferred from homology"/>
<evidence type="ECO:0000256" key="7">
    <source>
        <dbReference type="RuleBase" id="RU365103"/>
    </source>
</evidence>
<keyword evidence="10" id="KW-1185">Reference proteome</keyword>
<reference evidence="9 10" key="1">
    <citation type="journal article" date="2023" name="Int. J. Syst. Evol. Microbiol.">
        <title>Winogradskyella bathintestinalis sp. nov., isolated from the intestine of the deep-sea loosejaw dragonfish, Malacosteus niger.</title>
        <authorList>
            <person name="Uniacke-Lowe S."/>
            <person name="Johnson C.N."/>
            <person name="Stanton C."/>
            <person name="Hill C."/>
            <person name="Ross P."/>
        </authorList>
    </citation>
    <scope>NUCLEOTIDE SEQUENCE [LARGE SCALE GENOMIC DNA]</scope>
    <source>
        <strain evidence="9 10">APC 3343</strain>
    </source>
</reference>
<feature type="domain" description="3-deoxy-D-manno-octulosonic-acid transferase N-terminal" evidence="8">
    <location>
        <begin position="45"/>
        <end position="206"/>
    </location>
</feature>
<organism evidence="9 10">
    <name type="scientific">Winogradskyella bathintestinalis</name>
    <dbReference type="NCBI Taxonomy" id="3035208"/>
    <lineage>
        <taxon>Bacteria</taxon>
        <taxon>Pseudomonadati</taxon>
        <taxon>Bacteroidota</taxon>
        <taxon>Flavobacteriia</taxon>
        <taxon>Flavobacteriales</taxon>
        <taxon>Flavobacteriaceae</taxon>
        <taxon>Winogradskyella</taxon>
    </lineage>
</organism>
<evidence type="ECO:0000259" key="8">
    <source>
        <dbReference type="Pfam" id="PF04413"/>
    </source>
</evidence>